<gene>
    <name evidence="1" type="ORF">RRF57_006089</name>
</gene>
<keyword evidence="2" id="KW-1185">Reference proteome</keyword>
<dbReference type="Proteomes" id="UP001305414">
    <property type="component" value="Unassembled WGS sequence"/>
</dbReference>
<dbReference type="AlphaFoldDB" id="A0AAN7URY3"/>
<protein>
    <submittedName>
        <fullName evidence="1">Uncharacterized protein</fullName>
    </submittedName>
</protein>
<reference evidence="1 2" key="1">
    <citation type="submission" date="2023-10" db="EMBL/GenBank/DDBJ databases">
        <title>Draft genome sequence of Xylaria bambusicola isolate GMP-LS, the root and basal stem rot pathogen of sugarcane in Indonesia.</title>
        <authorList>
            <person name="Selvaraj P."/>
            <person name="Muralishankar V."/>
            <person name="Muruganantham S."/>
            <person name="Sp S."/>
            <person name="Haryani S."/>
            <person name="Lau K.J.X."/>
            <person name="Naqvi N.I."/>
        </authorList>
    </citation>
    <scope>NUCLEOTIDE SEQUENCE [LARGE SCALE GENOMIC DNA]</scope>
    <source>
        <strain evidence="1">GMP-LS</strain>
    </source>
</reference>
<proteinExistence type="predicted"/>
<evidence type="ECO:0000313" key="1">
    <source>
        <dbReference type="EMBL" id="KAK5630374.1"/>
    </source>
</evidence>
<organism evidence="1 2">
    <name type="scientific">Xylaria bambusicola</name>
    <dbReference type="NCBI Taxonomy" id="326684"/>
    <lineage>
        <taxon>Eukaryota</taxon>
        <taxon>Fungi</taxon>
        <taxon>Dikarya</taxon>
        <taxon>Ascomycota</taxon>
        <taxon>Pezizomycotina</taxon>
        <taxon>Sordariomycetes</taxon>
        <taxon>Xylariomycetidae</taxon>
        <taxon>Xylariales</taxon>
        <taxon>Xylariaceae</taxon>
        <taxon>Xylaria</taxon>
    </lineage>
</organism>
<dbReference type="EMBL" id="JAWHQM010000015">
    <property type="protein sequence ID" value="KAK5630374.1"/>
    <property type="molecule type" value="Genomic_DNA"/>
</dbReference>
<sequence>MAATRNKAITPSLRVGDSFRLHNNGNGRVMITASARIFGTFDPMTKAERLKHLKSGIVLSHAAVTGWHWKIVVNRTAIPQARTKATMA</sequence>
<evidence type="ECO:0000313" key="2">
    <source>
        <dbReference type="Proteomes" id="UP001305414"/>
    </source>
</evidence>
<accession>A0AAN7URY3</accession>
<name>A0AAN7URY3_9PEZI</name>
<comment type="caution">
    <text evidence="1">The sequence shown here is derived from an EMBL/GenBank/DDBJ whole genome shotgun (WGS) entry which is preliminary data.</text>
</comment>